<sequence>MSTNTTFLTPSLYDYFLKVSLRESLILRELRKETTRLFPTHKIQTAPEQAQLLALLVKLVRARKIIEVGTFAGYVTMAMAQALPPNGKIITCDVNEKTTNLARQYWQKAGLSNRIELRLAPASETLAQLIHTKQTNQYEFIYIDADKPNMNLYYEESLKLLCSGGVIALDNVLWQGKVANKLDQSESTQAIRALNQKIYQDKRVEISLIPIGDGLTLAKKI</sequence>
<gene>
    <name evidence="4" type="ORF">CleRT_08470</name>
</gene>
<keyword evidence="5" id="KW-1185">Reference proteome</keyword>
<evidence type="ECO:0000256" key="3">
    <source>
        <dbReference type="ARBA" id="ARBA00022691"/>
    </source>
</evidence>
<name>A0ABM5UUP0_9COXI</name>
<keyword evidence="1" id="KW-0489">Methyltransferase</keyword>
<dbReference type="Gene3D" id="3.40.50.150">
    <property type="entry name" value="Vaccinia Virus protein VP39"/>
    <property type="match status" value="1"/>
</dbReference>
<evidence type="ECO:0000313" key="4">
    <source>
        <dbReference type="EMBL" id="AKQ33628.1"/>
    </source>
</evidence>
<reference evidence="4 5" key="1">
    <citation type="journal article" date="2015" name="Genome Biol. Evol.">
        <title>Distinctive Genome Reduction Rates Revealed by Genomic Analyses of Two Coxiella-Like Endosymbionts in Ticks.</title>
        <authorList>
            <person name="Gottlieb Y."/>
            <person name="Lalzar I."/>
            <person name="Klasson L."/>
        </authorList>
    </citation>
    <scope>NUCLEOTIDE SEQUENCE [LARGE SCALE GENOMIC DNA]</scope>
    <source>
        <strain evidence="4 5">CRt</strain>
    </source>
</reference>
<evidence type="ECO:0000256" key="2">
    <source>
        <dbReference type="ARBA" id="ARBA00022679"/>
    </source>
</evidence>
<dbReference type="InterPro" id="IPR050362">
    <property type="entry name" value="Cation-dep_OMT"/>
</dbReference>
<proteinExistence type="predicted"/>
<dbReference type="Proteomes" id="UP000063965">
    <property type="component" value="Chromosome"/>
</dbReference>
<keyword evidence="2" id="KW-0808">Transferase</keyword>
<dbReference type="PROSITE" id="PS51682">
    <property type="entry name" value="SAM_OMT_I"/>
    <property type="match status" value="1"/>
</dbReference>
<dbReference type="PANTHER" id="PTHR10509:SF14">
    <property type="entry name" value="CAFFEOYL-COA O-METHYLTRANSFERASE 3-RELATED"/>
    <property type="match status" value="1"/>
</dbReference>
<dbReference type="InterPro" id="IPR002935">
    <property type="entry name" value="SAM_O-MeTrfase"/>
</dbReference>
<dbReference type="InterPro" id="IPR029063">
    <property type="entry name" value="SAM-dependent_MTases_sf"/>
</dbReference>
<dbReference type="CDD" id="cd02440">
    <property type="entry name" value="AdoMet_MTases"/>
    <property type="match status" value="1"/>
</dbReference>
<evidence type="ECO:0000256" key="1">
    <source>
        <dbReference type="ARBA" id="ARBA00022603"/>
    </source>
</evidence>
<protein>
    <submittedName>
        <fullName evidence="4">O-methyltransferase</fullName>
    </submittedName>
</protein>
<dbReference type="Pfam" id="PF01596">
    <property type="entry name" value="Methyltransf_3"/>
    <property type="match status" value="1"/>
</dbReference>
<organism evidence="4 5">
    <name type="scientific">Candidatus Coxiella mudrowiae</name>
    <dbReference type="NCBI Taxonomy" id="2054173"/>
    <lineage>
        <taxon>Bacteria</taxon>
        <taxon>Pseudomonadati</taxon>
        <taxon>Pseudomonadota</taxon>
        <taxon>Gammaproteobacteria</taxon>
        <taxon>Legionellales</taxon>
        <taxon>Coxiellaceae</taxon>
        <taxon>Coxiella</taxon>
    </lineage>
</organism>
<keyword evidence="3" id="KW-0949">S-adenosyl-L-methionine</keyword>
<dbReference type="EMBL" id="CP011126">
    <property type="protein sequence ID" value="AKQ33628.1"/>
    <property type="molecule type" value="Genomic_DNA"/>
</dbReference>
<accession>A0ABM5UUP0</accession>
<evidence type="ECO:0000313" key="5">
    <source>
        <dbReference type="Proteomes" id="UP000063965"/>
    </source>
</evidence>
<dbReference type="SUPFAM" id="SSF53335">
    <property type="entry name" value="S-adenosyl-L-methionine-dependent methyltransferases"/>
    <property type="match status" value="1"/>
</dbReference>
<dbReference type="PANTHER" id="PTHR10509">
    <property type="entry name" value="O-METHYLTRANSFERASE-RELATED"/>
    <property type="match status" value="1"/>
</dbReference>